<sequence length="38" mass="4209">MSYPASGDKLSLEVLVSDGGLKIFIYYFNKGVELSHMV</sequence>
<reference evidence="1" key="1">
    <citation type="submission" date="2019-06" db="EMBL/GenBank/DDBJ databases">
        <authorList>
            <person name="Yang Q."/>
            <person name="Gao X."/>
            <person name="Lv L."/>
            <person name="Wan M."/>
            <person name="Liu J."/>
        </authorList>
    </citation>
    <scope>NUCLEOTIDE SEQUENCE</scope>
    <source>
        <strain evidence="1">WH61</strain>
        <plasmid evidence="1">pHNWH61-1</plasmid>
    </source>
</reference>
<accession>A0A7D5K644</accession>
<name>A0A7D5K644_KLEPN</name>
<protein>
    <submittedName>
        <fullName evidence="1">Uncharacterized protein</fullName>
    </submittedName>
</protein>
<keyword evidence="1" id="KW-0614">Plasmid</keyword>
<dbReference type="AlphaFoldDB" id="A0A7D5K644"/>
<geneLocation type="plasmid" evidence="1">
    <name>pHNWH61-1</name>
</geneLocation>
<dbReference type="EMBL" id="MN099026">
    <property type="protein sequence ID" value="QLG02326.1"/>
    <property type="molecule type" value="Genomic_DNA"/>
</dbReference>
<evidence type="ECO:0000313" key="1">
    <source>
        <dbReference type="EMBL" id="QLG02326.1"/>
    </source>
</evidence>
<organism evidence="1">
    <name type="scientific">Klebsiella pneumoniae</name>
    <dbReference type="NCBI Taxonomy" id="573"/>
    <lineage>
        <taxon>Bacteria</taxon>
        <taxon>Pseudomonadati</taxon>
        <taxon>Pseudomonadota</taxon>
        <taxon>Gammaproteobacteria</taxon>
        <taxon>Enterobacterales</taxon>
        <taxon>Enterobacteriaceae</taxon>
        <taxon>Klebsiella/Raoultella group</taxon>
        <taxon>Klebsiella</taxon>
        <taxon>Klebsiella pneumoniae complex</taxon>
    </lineage>
</organism>
<proteinExistence type="predicted"/>